<evidence type="ECO:0000256" key="3">
    <source>
        <dbReference type="ARBA" id="ARBA00022448"/>
    </source>
</evidence>
<feature type="transmembrane region" description="Helical" evidence="14">
    <location>
        <begin position="427"/>
        <end position="447"/>
    </location>
</feature>
<evidence type="ECO:0000256" key="6">
    <source>
        <dbReference type="ARBA" id="ARBA00022847"/>
    </source>
</evidence>
<dbReference type="KEGG" id="slac:SKTS_36460"/>
<dbReference type="PROSITE" id="PS51257">
    <property type="entry name" value="PROKAR_LIPOPROTEIN"/>
    <property type="match status" value="1"/>
</dbReference>
<feature type="transmembrane region" description="Helical" evidence="14">
    <location>
        <begin position="286"/>
        <end position="307"/>
    </location>
</feature>
<evidence type="ECO:0000256" key="1">
    <source>
        <dbReference type="ARBA" id="ARBA00004651"/>
    </source>
</evidence>
<keyword evidence="6" id="KW-0769">Symport</keyword>
<sequence>MSKTFNKLALSAAALLASGSACAAGGAVADEFKWMTFAVFGVIIAITMAITFWAAKTTHTTSEFYAAGRSVSGIQNGWAIAGDYLSAASFLGIAGLISLYGYDGFMYSVGWLVAYITVLLVIAEPCRNIGKYTMGDILAFRNDPKKTKTVAALSTITVSTFYLTAQMVGGGVLIKTLIGIDYEISVIGVGVLMLAYVVFGGMKATTWVQITKAVLLVMASILLVTLVWAPYGFSLPGYLQAVVGDEKVVAQVAKLLGDKAATMTPAELGQRFLEPGLFLKSPIDQISLGMALVLGTAGMPHILMRFFTVPTAQAARLSVIWAMAIIGGFYVLTLFLGTGAAMLVGPAKIASIDAGGNMAGPLLAQFLGGGADSMLGNFMLAFVAAVAFATIVAVVAGLVLAAASAMAHDIYVGVIRGDKATPQEQVVAARVSSVIVGVIAITVGILAKGQNVAHLVALAFAVAASSNLPAVFLTLYWKKCNTTGIIAGMLVGSIAAIGLVLISPNMTYPKAVIKAANKVLDGEPASEAKDAVPAQPGTGFVCELFALEGCKKAEPAKAAEPAKPAKPGTREKLATLKAKLDAATDEAEKTKIQGEFDKVKKSNDKAEEDLKKMAGQTTSLMGLEKPFFLLKNPGLLSIPLGFLMVILGSLLTRDKRADEMWDELYVRQNTGINAEAATAH</sequence>
<keyword evidence="15" id="KW-0732">Signal</keyword>
<feature type="coiled-coil region" evidence="13">
    <location>
        <begin position="573"/>
        <end position="616"/>
    </location>
</feature>
<evidence type="ECO:0000256" key="4">
    <source>
        <dbReference type="ARBA" id="ARBA00022475"/>
    </source>
</evidence>
<feature type="transmembrane region" description="Helical" evidence="14">
    <location>
        <begin position="319"/>
        <end position="344"/>
    </location>
</feature>
<feature type="transmembrane region" description="Helical" evidence="14">
    <location>
        <begin position="378"/>
        <end position="406"/>
    </location>
</feature>
<keyword evidence="11" id="KW-0739">Sodium transport</keyword>
<dbReference type="GO" id="GO:0006814">
    <property type="term" value="P:sodium ion transport"/>
    <property type="evidence" value="ECO:0007669"/>
    <property type="project" value="UniProtKB-KW"/>
</dbReference>
<keyword evidence="5 14" id="KW-0812">Transmembrane</keyword>
<feature type="signal peptide" evidence="15">
    <location>
        <begin position="1"/>
        <end position="23"/>
    </location>
</feature>
<keyword evidence="17" id="KW-1185">Reference proteome</keyword>
<dbReference type="NCBIfam" id="TIGR00813">
    <property type="entry name" value="sss"/>
    <property type="match status" value="1"/>
</dbReference>
<evidence type="ECO:0000256" key="10">
    <source>
        <dbReference type="ARBA" id="ARBA00023136"/>
    </source>
</evidence>
<proteinExistence type="inferred from homology"/>
<dbReference type="RefSeq" id="WP_173068672.1">
    <property type="nucleotide sequence ID" value="NZ_AP022853.1"/>
</dbReference>
<feature type="transmembrane region" description="Helical" evidence="14">
    <location>
        <begin position="150"/>
        <end position="174"/>
    </location>
</feature>
<accession>A0A6F8VHD2</accession>
<evidence type="ECO:0000256" key="12">
    <source>
        <dbReference type="RuleBase" id="RU362091"/>
    </source>
</evidence>
<dbReference type="GO" id="GO:0015123">
    <property type="term" value="F:acetate transmembrane transporter activity"/>
    <property type="evidence" value="ECO:0007669"/>
    <property type="project" value="TreeGrafter"/>
</dbReference>
<dbReference type="PANTHER" id="PTHR48086:SF6">
    <property type="entry name" value="CATION_ACETATE SYMPORTER ACTP"/>
    <property type="match status" value="1"/>
</dbReference>
<feature type="transmembrane region" description="Helical" evidence="14">
    <location>
        <begin position="484"/>
        <end position="502"/>
    </location>
</feature>
<evidence type="ECO:0000313" key="17">
    <source>
        <dbReference type="Proteomes" id="UP000502260"/>
    </source>
</evidence>
<keyword evidence="8" id="KW-0915">Sodium</keyword>
<feature type="transmembrane region" description="Helical" evidence="14">
    <location>
        <begin position="34"/>
        <end position="55"/>
    </location>
</feature>
<feature type="chain" id="PRO_5026118965" evidence="15">
    <location>
        <begin position="24"/>
        <end position="680"/>
    </location>
</feature>
<comment type="subcellular location">
    <subcellularLocation>
        <location evidence="1">Cell membrane</location>
        <topology evidence="1">Multi-pass membrane protein</topology>
    </subcellularLocation>
</comment>
<keyword evidence="9" id="KW-0406">Ion transport</keyword>
<dbReference type="InterPro" id="IPR018212">
    <property type="entry name" value="Na/solute_symporter_CS"/>
</dbReference>
<feature type="transmembrane region" description="Helical" evidence="14">
    <location>
        <begin position="453"/>
        <end position="477"/>
    </location>
</feature>
<evidence type="ECO:0000256" key="11">
    <source>
        <dbReference type="ARBA" id="ARBA00023201"/>
    </source>
</evidence>
<evidence type="ECO:0000256" key="9">
    <source>
        <dbReference type="ARBA" id="ARBA00023065"/>
    </source>
</evidence>
<comment type="similarity">
    <text evidence="2 12">Belongs to the sodium:solute symporter (SSF) (TC 2.A.21) family.</text>
</comment>
<evidence type="ECO:0000256" key="13">
    <source>
        <dbReference type="SAM" id="Coils"/>
    </source>
</evidence>
<dbReference type="Gene3D" id="1.20.1730.10">
    <property type="entry name" value="Sodium/glucose cotransporter"/>
    <property type="match status" value="1"/>
</dbReference>
<evidence type="ECO:0000256" key="15">
    <source>
        <dbReference type="SAM" id="SignalP"/>
    </source>
</evidence>
<feature type="transmembrane region" description="Helical" evidence="14">
    <location>
        <begin position="634"/>
        <end position="651"/>
    </location>
</feature>
<evidence type="ECO:0000256" key="14">
    <source>
        <dbReference type="SAM" id="Phobius"/>
    </source>
</evidence>
<dbReference type="EMBL" id="AP022853">
    <property type="protein sequence ID" value="BCB28760.1"/>
    <property type="molecule type" value="Genomic_DNA"/>
</dbReference>
<name>A0A6F8VHD2_9PROT</name>
<dbReference type="GO" id="GO:0006847">
    <property type="term" value="P:plasma membrane acetate transport"/>
    <property type="evidence" value="ECO:0007669"/>
    <property type="project" value="TreeGrafter"/>
</dbReference>
<dbReference type="PROSITE" id="PS00456">
    <property type="entry name" value="NA_SOLUT_SYMP_1"/>
    <property type="match status" value="1"/>
</dbReference>
<dbReference type="GO" id="GO:0015293">
    <property type="term" value="F:symporter activity"/>
    <property type="evidence" value="ECO:0007669"/>
    <property type="project" value="UniProtKB-KW"/>
</dbReference>
<keyword evidence="10 14" id="KW-0472">Membrane</keyword>
<keyword evidence="3" id="KW-0813">Transport</keyword>
<evidence type="ECO:0000256" key="5">
    <source>
        <dbReference type="ARBA" id="ARBA00022692"/>
    </source>
</evidence>
<dbReference type="CDD" id="cd11480">
    <property type="entry name" value="SLC5sbd_u4"/>
    <property type="match status" value="1"/>
</dbReference>
<feature type="transmembrane region" description="Helical" evidence="14">
    <location>
        <begin position="105"/>
        <end position="123"/>
    </location>
</feature>
<evidence type="ECO:0000256" key="7">
    <source>
        <dbReference type="ARBA" id="ARBA00022989"/>
    </source>
</evidence>
<dbReference type="GO" id="GO:0005886">
    <property type="term" value="C:plasma membrane"/>
    <property type="evidence" value="ECO:0007669"/>
    <property type="project" value="UniProtKB-SubCell"/>
</dbReference>
<dbReference type="PANTHER" id="PTHR48086">
    <property type="entry name" value="SODIUM/PROLINE SYMPORTER-RELATED"/>
    <property type="match status" value="1"/>
</dbReference>
<dbReference type="InterPro" id="IPR001734">
    <property type="entry name" value="Na/solute_symporter"/>
</dbReference>
<dbReference type="PROSITE" id="PS50283">
    <property type="entry name" value="NA_SOLUT_SYMP_3"/>
    <property type="match status" value="1"/>
</dbReference>
<dbReference type="Proteomes" id="UP000502260">
    <property type="component" value="Chromosome"/>
</dbReference>
<evidence type="ECO:0000256" key="2">
    <source>
        <dbReference type="ARBA" id="ARBA00006434"/>
    </source>
</evidence>
<evidence type="ECO:0000313" key="16">
    <source>
        <dbReference type="EMBL" id="BCB28760.1"/>
    </source>
</evidence>
<keyword evidence="13" id="KW-0175">Coiled coil</keyword>
<feature type="transmembrane region" description="Helical" evidence="14">
    <location>
        <begin position="76"/>
        <end position="99"/>
    </location>
</feature>
<protein>
    <submittedName>
        <fullName evidence="16">Cation acetate symporter</fullName>
    </submittedName>
</protein>
<keyword evidence="4" id="KW-1003">Cell membrane</keyword>
<feature type="transmembrane region" description="Helical" evidence="14">
    <location>
        <begin position="180"/>
        <end position="201"/>
    </location>
</feature>
<dbReference type="InterPro" id="IPR050277">
    <property type="entry name" value="Sodium:Solute_Symporter"/>
</dbReference>
<reference evidence="17" key="1">
    <citation type="submission" date="2020-03" db="EMBL/GenBank/DDBJ databases">
        <title>Complete genome sequence of sulfur-oxidizing bacterium skT11.</title>
        <authorList>
            <person name="Kanda M."/>
            <person name="Kojima H."/>
            <person name="Fukui M."/>
        </authorList>
    </citation>
    <scope>NUCLEOTIDE SEQUENCE [LARGE SCALE GENOMIC DNA]</scope>
    <source>
        <strain evidence="17">skT11</strain>
    </source>
</reference>
<feature type="transmembrane region" description="Helical" evidence="14">
    <location>
        <begin position="213"/>
        <end position="231"/>
    </location>
</feature>
<dbReference type="InterPro" id="IPR038377">
    <property type="entry name" value="Na/Glc_symporter_sf"/>
</dbReference>
<gene>
    <name evidence="16" type="primary">aplC</name>
    <name evidence="16" type="ORF">SKTS_36460</name>
</gene>
<organism evidence="16 17">
    <name type="scientific">Sulfurimicrobium lacus</name>
    <dbReference type="NCBI Taxonomy" id="2715678"/>
    <lineage>
        <taxon>Bacteria</taxon>
        <taxon>Pseudomonadati</taxon>
        <taxon>Pseudomonadota</taxon>
        <taxon>Betaproteobacteria</taxon>
        <taxon>Nitrosomonadales</taxon>
        <taxon>Sulfuricellaceae</taxon>
        <taxon>Sulfurimicrobium</taxon>
    </lineage>
</organism>
<dbReference type="Pfam" id="PF00474">
    <property type="entry name" value="SSF"/>
    <property type="match status" value="1"/>
</dbReference>
<evidence type="ECO:0000256" key="8">
    <source>
        <dbReference type="ARBA" id="ARBA00023053"/>
    </source>
</evidence>
<keyword evidence="7 14" id="KW-1133">Transmembrane helix</keyword>
<dbReference type="AlphaFoldDB" id="A0A6F8VHD2"/>